<sequence length="46" mass="5199">MLSTLCEIMQSKDPQNVIIADVTDRIVDHSDESFIDALKDFLFGVQ</sequence>
<dbReference type="EMBL" id="UGMD01000002">
    <property type="protein sequence ID" value="STV36287.1"/>
    <property type="molecule type" value="Genomic_DNA"/>
</dbReference>
<reference evidence="1 2" key="1">
    <citation type="submission" date="2018-06" db="EMBL/GenBank/DDBJ databases">
        <authorList>
            <consortium name="Pathogen Informatics"/>
            <person name="Doyle S."/>
        </authorList>
    </citation>
    <scope>NUCLEOTIDE SEQUENCE [LARGE SCALE GENOMIC DNA]</scope>
    <source>
        <strain evidence="1 2">NCTC204</strain>
    </source>
</reference>
<evidence type="ECO:0000313" key="2">
    <source>
        <dbReference type="Proteomes" id="UP000255192"/>
    </source>
</evidence>
<organism evidence="1 2">
    <name type="scientific">Klebsiella pneumoniae</name>
    <dbReference type="NCBI Taxonomy" id="573"/>
    <lineage>
        <taxon>Bacteria</taxon>
        <taxon>Pseudomonadati</taxon>
        <taxon>Pseudomonadota</taxon>
        <taxon>Gammaproteobacteria</taxon>
        <taxon>Enterobacterales</taxon>
        <taxon>Enterobacteriaceae</taxon>
        <taxon>Klebsiella/Raoultella group</taxon>
        <taxon>Klebsiella</taxon>
        <taxon>Klebsiella pneumoniae complex</taxon>
    </lineage>
</organism>
<proteinExistence type="predicted"/>
<protein>
    <submittedName>
        <fullName evidence="1">Deoxyguanosinetriphosphate triphosphohydrolase</fullName>
    </submittedName>
</protein>
<evidence type="ECO:0000313" key="1">
    <source>
        <dbReference type="EMBL" id="STV36287.1"/>
    </source>
</evidence>
<dbReference type="Proteomes" id="UP000255192">
    <property type="component" value="Unassembled WGS sequence"/>
</dbReference>
<keyword evidence="1" id="KW-0378">Hydrolase</keyword>
<name>A0A378BEA9_KLEPN</name>
<gene>
    <name evidence="1" type="ORF">NCTC204_05843</name>
</gene>
<dbReference type="GO" id="GO:0016787">
    <property type="term" value="F:hydrolase activity"/>
    <property type="evidence" value="ECO:0007669"/>
    <property type="project" value="UniProtKB-KW"/>
</dbReference>
<accession>A0A378BEA9</accession>
<dbReference type="AlphaFoldDB" id="A0A378BEA9"/>